<keyword evidence="2" id="KW-0472">Membrane</keyword>
<gene>
    <name evidence="3" type="ORF">QN277_010387</name>
</gene>
<keyword evidence="4" id="KW-1185">Reference proteome</keyword>
<name>A0AAE1MBM6_9FABA</name>
<dbReference type="AlphaFoldDB" id="A0AAE1MBM6"/>
<keyword evidence="2" id="KW-0812">Transmembrane</keyword>
<evidence type="ECO:0000313" key="4">
    <source>
        <dbReference type="Proteomes" id="UP001293593"/>
    </source>
</evidence>
<comment type="caution">
    <text evidence="3">The sequence shown here is derived from an EMBL/GenBank/DDBJ whole genome shotgun (WGS) entry which is preliminary data.</text>
</comment>
<protein>
    <submittedName>
        <fullName evidence="3">Uncharacterized protein</fullName>
    </submittedName>
</protein>
<evidence type="ECO:0000256" key="2">
    <source>
        <dbReference type="SAM" id="Phobius"/>
    </source>
</evidence>
<evidence type="ECO:0000256" key="1">
    <source>
        <dbReference type="SAM" id="MobiDB-lite"/>
    </source>
</evidence>
<dbReference type="Proteomes" id="UP001293593">
    <property type="component" value="Unassembled WGS sequence"/>
</dbReference>
<proteinExistence type="predicted"/>
<feature type="region of interest" description="Disordered" evidence="1">
    <location>
        <begin position="43"/>
        <end position="75"/>
    </location>
</feature>
<keyword evidence="2" id="KW-1133">Transmembrane helix</keyword>
<organism evidence="3 4">
    <name type="scientific">Acacia crassicarpa</name>
    <name type="common">northern wattle</name>
    <dbReference type="NCBI Taxonomy" id="499986"/>
    <lineage>
        <taxon>Eukaryota</taxon>
        <taxon>Viridiplantae</taxon>
        <taxon>Streptophyta</taxon>
        <taxon>Embryophyta</taxon>
        <taxon>Tracheophyta</taxon>
        <taxon>Spermatophyta</taxon>
        <taxon>Magnoliopsida</taxon>
        <taxon>eudicotyledons</taxon>
        <taxon>Gunneridae</taxon>
        <taxon>Pentapetalae</taxon>
        <taxon>rosids</taxon>
        <taxon>fabids</taxon>
        <taxon>Fabales</taxon>
        <taxon>Fabaceae</taxon>
        <taxon>Caesalpinioideae</taxon>
        <taxon>mimosoid clade</taxon>
        <taxon>Acacieae</taxon>
        <taxon>Acacia</taxon>
    </lineage>
</organism>
<feature type="compositionally biased region" description="Polar residues" evidence="1">
    <location>
        <begin position="43"/>
        <end position="66"/>
    </location>
</feature>
<sequence length="75" mass="8344">MPKEKSPGLKILWLWTIGTAAILVTSVMRTKVRDLENAMNAELQQQTQQNHDASLGSTMVDTFPSSEESKPDDKV</sequence>
<evidence type="ECO:0000313" key="3">
    <source>
        <dbReference type="EMBL" id="KAK4253751.1"/>
    </source>
</evidence>
<feature type="transmembrane region" description="Helical" evidence="2">
    <location>
        <begin position="12"/>
        <end position="30"/>
    </location>
</feature>
<dbReference type="EMBL" id="JAWXYG010000015">
    <property type="protein sequence ID" value="KAK4253751.1"/>
    <property type="molecule type" value="Genomic_DNA"/>
</dbReference>
<reference evidence="3" key="1">
    <citation type="submission" date="2023-10" db="EMBL/GenBank/DDBJ databases">
        <title>Chromosome-level genome of the transformable northern wattle, Acacia crassicarpa.</title>
        <authorList>
            <person name="Massaro I."/>
            <person name="Sinha N.R."/>
            <person name="Poethig S."/>
            <person name="Leichty A.R."/>
        </authorList>
    </citation>
    <scope>NUCLEOTIDE SEQUENCE</scope>
    <source>
        <strain evidence="3">Acra3RX</strain>
        <tissue evidence="3">Leaf</tissue>
    </source>
</reference>
<accession>A0AAE1MBM6</accession>